<dbReference type="Gene3D" id="2.60.40.1890">
    <property type="entry name" value="PCu(A)C copper chaperone"/>
    <property type="match status" value="1"/>
</dbReference>
<reference evidence="3" key="1">
    <citation type="submission" date="2021-04" db="EMBL/GenBank/DDBJ databases">
        <title>Sequencing of actinobacteria type strains.</title>
        <authorList>
            <person name="Nguyen G.-S."/>
            <person name="Wentzel A."/>
        </authorList>
    </citation>
    <scope>NUCLEOTIDE SEQUENCE</scope>
    <source>
        <strain evidence="3">DSM 42095</strain>
    </source>
</reference>
<feature type="chain" id="PRO_5039061309" evidence="2">
    <location>
        <begin position="29"/>
        <end position="165"/>
    </location>
</feature>
<dbReference type="InterPro" id="IPR007410">
    <property type="entry name" value="LpqE-like"/>
</dbReference>
<dbReference type="EMBL" id="JAGSMN010000096">
    <property type="protein sequence ID" value="MBR7672372.1"/>
    <property type="molecule type" value="Genomic_DNA"/>
</dbReference>
<dbReference type="PANTHER" id="PTHR36302">
    <property type="entry name" value="BLR7088 PROTEIN"/>
    <property type="match status" value="1"/>
</dbReference>
<evidence type="ECO:0000313" key="4">
    <source>
        <dbReference type="Proteomes" id="UP000675554"/>
    </source>
</evidence>
<protein>
    <submittedName>
        <fullName evidence="3">Copper chaperone PCu(A)C</fullName>
    </submittedName>
</protein>
<dbReference type="AlphaFoldDB" id="A0A8T4IM45"/>
<proteinExistence type="predicted"/>
<organism evidence="3 4">
    <name type="scientific">Streptomyces daliensis</name>
    <dbReference type="NCBI Taxonomy" id="299421"/>
    <lineage>
        <taxon>Bacteria</taxon>
        <taxon>Bacillati</taxon>
        <taxon>Actinomycetota</taxon>
        <taxon>Actinomycetes</taxon>
        <taxon>Kitasatosporales</taxon>
        <taxon>Streptomycetaceae</taxon>
        <taxon>Streptomyces</taxon>
    </lineage>
</organism>
<comment type="caution">
    <text evidence="3">The sequence shown here is derived from an EMBL/GenBank/DDBJ whole genome shotgun (WGS) entry which is preliminary data.</text>
</comment>
<keyword evidence="4" id="KW-1185">Reference proteome</keyword>
<dbReference type="Proteomes" id="UP000675554">
    <property type="component" value="Unassembled WGS sequence"/>
</dbReference>
<feature type="region of interest" description="Disordered" evidence="1">
    <location>
        <begin position="146"/>
        <end position="165"/>
    </location>
</feature>
<name>A0A8T4IM45_9ACTN</name>
<dbReference type="PANTHER" id="PTHR36302:SF1">
    <property type="entry name" value="COPPER CHAPERONE PCU(A)C"/>
    <property type="match status" value="1"/>
</dbReference>
<gene>
    <name evidence="3" type="ORF">KDA82_04860</name>
</gene>
<feature type="compositionally biased region" description="Low complexity" evidence="1">
    <location>
        <begin position="153"/>
        <end position="165"/>
    </location>
</feature>
<dbReference type="Pfam" id="PF04314">
    <property type="entry name" value="PCuAC"/>
    <property type="match status" value="1"/>
</dbReference>
<dbReference type="InterPro" id="IPR058248">
    <property type="entry name" value="Lxx211020-like"/>
</dbReference>
<evidence type="ECO:0000313" key="3">
    <source>
        <dbReference type="EMBL" id="MBR7672372.1"/>
    </source>
</evidence>
<evidence type="ECO:0000256" key="1">
    <source>
        <dbReference type="SAM" id="MobiDB-lite"/>
    </source>
</evidence>
<keyword evidence="2" id="KW-0732">Signal</keyword>
<dbReference type="PROSITE" id="PS51257">
    <property type="entry name" value="PROKAR_LIPOPROTEIN"/>
    <property type="match status" value="1"/>
</dbReference>
<sequence length="165" mass="17162">MTPVRRLPALAGTSALALTLALAVTGCAAEAKPELKVSGAYMPQPVTDTMAGGFLTVTNSGDEADKLTSVSSDVGKEAEIHRTVGQKMERVKSLKVPANGELTLGRGGNHLMFLDLERKPAKGEKVSVTLRFEKSGAMKVSVPVESTNYVPDGTTGKSSGESSGK</sequence>
<dbReference type="SUPFAM" id="SSF110087">
    <property type="entry name" value="DR1885-like metal-binding protein"/>
    <property type="match status" value="1"/>
</dbReference>
<accession>A0A8T4IM45</accession>
<feature type="signal peptide" evidence="2">
    <location>
        <begin position="1"/>
        <end position="28"/>
    </location>
</feature>
<dbReference type="InterPro" id="IPR036182">
    <property type="entry name" value="PCuAC_sf"/>
</dbReference>
<evidence type="ECO:0000256" key="2">
    <source>
        <dbReference type="SAM" id="SignalP"/>
    </source>
</evidence>